<dbReference type="AlphaFoldDB" id="A0AAW1XTG4"/>
<comment type="caution">
    <text evidence="1">The sequence shown here is derived from an EMBL/GenBank/DDBJ whole genome shotgun (WGS) entry which is preliminary data.</text>
</comment>
<dbReference type="Proteomes" id="UP001457282">
    <property type="component" value="Unassembled WGS sequence"/>
</dbReference>
<evidence type="ECO:0000313" key="1">
    <source>
        <dbReference type="EMBL" id="KAK9939209.1"/>
    </source>
</evidence>
<name>A0AAW1XTG4_RUBAR</name>
<accession>A0AAW1XTG4</accession>
<protein>
    <submittedName>
        <fullName evidence="1">Uncharacterized protein</fullName>
    </submittedName>
</protein>
<sequence length="94" mass="9912">MPNPCSTSINPINSPQITSLNHKTAQPVAFAYNQNCKPVLDSKTPTPSPALDVSVSTVDVPRRRLHVSAASQNAAAITQTKPACLCSVSIDCSH</sequence>
<proteinExistence type="predicted"/>
<evidence type="ECO:0000313" key="2">
    <source>
        <dbReference type="Proteomes" id="UP001457282"/>
    </source>
</evidence>
<gene>
    <name evidence="1" type="ORF">M0R45_015915</name>
</gene>
<keyword evidence="2" id="KW-1185">Reference proteome</keyword>
<reference evidence="1 2" key="1">
    <citation type="journal article" date="2023" name="G3 (Bethesda)">
        <title>A chromosome-length genome assembly and annotation of blackberry (Rubus argutus, cv. 'Hillquist').</title>
        <authorList>
            <person name="Bruna T."/>
            <person name="Aryal R."/>
            <person name="Dudchenko O."/>
            <person name="Sargent D.J."/>
            <person name="Mead D."/>
            <person name="Buti M."/>
            <person name="Cavallini A."/>
            <person name="Hytonen T."/>
            <person name="Andres J."/>
            <person name="Pham M."/>
            <person name="Weisz D."/>
            <person name="Mascagni F."/>
            <person name="Usai G."/>
            <person name="Natali L."/>
            <person name="Bassil N."/>
            <person name="Fernandez G.E."/>
            <person name="Lomsadze A."/>
            <person name="Armour M."/>
            <person name="Olukolu B."/>
            <person name="Poorten T."/>
            <person name="Britton C."/>
            <person name="Davik J."/>
            <person name="Ashrafi H."/>
            <person name="Aiden E.L."/>
            <person name="Borodovsky M."/>
            <person name="Worthington M."/>
        </authorList>
    </citation>
    <scope>NUCLEOTIDE SEQUENCE [LARGE SCALE GENOMIC DNA]</scope>
    <source>
        <strain evidence="1">PI 553951</strain>
    </source>
</reference>
<organism evidence="1 2">
    <name type="scientific">Rubus argutus</name>
    <name type="common">Southern blackberry</name>
    <dbReference type="NCBI Taxonomy" id="59490"/>
    <lineage>
        <taxon>Eukaryota</taxon>
        <taxon>Viridiplantae</taxon>
        <taxon>Streptophyta</taxon>
        <taxon>Embryophyta</taxon>
        <taxon>Tracheophyta</taxon>
        <taxon>Spermatophyta</taxon>
        <taxon>Magnoliopsida</taxon>
        <taxon>eudicotyledons</taxon>
        <taxon>Gunneridae</taxon>
        <taxon>Pentapetalae</taxon>
        <taxon>rosids</taxon>
        <taxon>fabids</taxon>
        <taxon>Rosales</taxon>
        <taxon>Rosaceae</taxon>
        <taxon>Rosoideae</taxon>
        <taxon>Rosoideae incertae sedis</taxon>
        <taxon>Rubus</taxon>
    </lineage>
</organism>
<dbReference type="EMBL" id="JBEDUW010000003">
    <property type="protein sequence ID" value="KAK9939209.1"/>
    <property type="molecule type" value="Genomic_DNA"/>
</dbReference>